<dbReference type="InterPro" id="IPR012677">
    <property type="entry name" value="Nucleotide-bd_a/b_plait_sf"/>
</dbReference>
<comment type="caution">
    <text evidence="5">The sequence shown here is derived from an EMBL/GenBank/DDBJ whole genome shotgun (WGS) entry which is preliminary data.</text>
</comment>
<gene>
    <name evidence="5" type="ORF">K2173_021848</name>
</gene>
<evidence type="ECO:0000313" key="5">
    <source>
        <dbReference type="EMBL" id="KAJ8760810.1"/>
    </source>
</evidence>
<feature type="domain" description="RRM" evidence="4">
    <location>
        <begin position="12"/>
        <end position="58"/>
    </location>
</feature>
<dbReference type="EMBL" id="JAIWQS010000007">
    <property type="protein sequence ID" value="KAJ8760810.1"/>
    <property type="molecule type" value="Genomic_DNA"/>
</dbReference>
<feature type="transmembrane region" description="Helical" evidence="3">
    <location>
        <begin position="57"/>
        <end position="81"/>
    </location>
</feature>
<name>A0AAV8T208_9ROSI</name>
<proteinExistence type="predicted"/>
<dbReference type="PANTHER" id="PTHR11176:SF22">
    <property type="entry name" value="RNA-BINDING PROTEIN 38-LIKE ISOFORM X1"/>
    <property type="match status" value="1"/>
</dbReference>
<dbReference type="PANTHER" id="PTHR11176">
    <property type="entry name" value="BOULE-RELATED"/>
    <property type="match status" value="1"/>
</dbReference>
<evidence type="ECO:0000256" key="1">
    <source>
        <dbReference type="ARBA" id="ARBA00022884"/>
    </source>
</evidence>
<evidence type="ECO:0000259" key="4">
    <source>
        <dbReference type="PROSITE" id="PS50102"/>
    </source>
</evidence>
<keyword evidence="1 2" id="KW-0694">RNA-binding</keyword>
<sequence>MGGQVVFKTNCTKIFVGGLAWETRRDALELYFQQFGEIMEAVVIVDRITRRSKGYGFVIIELNYLPAILYITRISIFMYILQVIFKNSDAATKACQNPHPVIDGRRTNCNLAAAGKNQLASWPFFPRPMLQNSFPGVVYGYPASPQDLYATKYDYANGRQPFMMYYAIPFSFPAGLYSNYEPFSQQYCYRFGRAPVITTNIAIAGARQEQ</sequence>
<keyword evidence="3" id="KW-0472">Membrane</keyword>
<dbReference type="InterPro" id="IPR035979">
    <property type="entry name" value="RBD_domain_sf"/>
</dbReference>
<dbReference type="PROSITE" id="PS50102">
    <property type="entry name" value="RRM"/>
    <property type="match status" value="1"/>
</dbReference>
<dbReference type="SUPFAM" id="SSF54928">
    <property type="entry name" value="RNA-binding domain, RBD"/>
    <property type="match status" value="1"/>
</dbReference>
<dbReference type="Proteomes" id="UP001159364">
    <property type="component" value="Linkage Group LG07"/>
</dbReference>
<reference evidence="5 6" key="1">
    <citation type="submission" date="2021-09" db="EMBL/GenBank/DDBJ databases">
        <title>Genomic insights and catalytic innovation underlie evolution of tropane alkaloids biosynthesis.</title>
        <authorList>
            <person name="Wang Y.-J."/>
            <person name="Tian T."/>
            <person name="Huang J.-P."/>
            <person name="Huang S.-X."/>
        </authorList>
    </citation>
    <scope>NUCLEOTIDE SEQUENCE [LARGE SCALE GENOMIC DNA]</scope>
    <source>
        <strain evidence="5">KIB-2018</strain>
        <tissue evidence="5">Leaf</tissue>
    </source>
</reference>
<keyword evidence="3" id="KW-0812">Transmembrane</keyword>
<organism evidence="5 6">
    <name type="scientific">Erythroxylum novogranatense</name>
    <dbReference type="NCBI Taxonomy" id="1862640"/>
    <lineage>
        <taxon>Eukaryota</taxon>
        <taxon>Viridiplantae</taxon>
        <taxon>Streptophyta</taxon>
        <taxon>Embryophyta</taxon>
        <taxon>Tracheophyta</taxon>
        <taxon>Spermatophyta</taxon>
        <taxon>Magnoliopsida</taxon>
        <taxon>eudicotyledons</taxon>
        <taxon>Gunneridae</taxon>
        <taxon>Pentapetalae</taxon>
        <taxon>rosids</taxon>
        <taxon>fabids</taxon>
        <taxon>Malpighiales</taxon>
        <taxon>Erythroxylaceae</taxon>
        <taxon>Erythroxylum</taxon>
    </lineage>
</organism>
<dbReference type="Gene3D" id="3.30.70.330">
    <property type="match status" value="1"/>
</dbReference>
<dbReference type="AlphaFoldDB" id="A0AAV8T208"/>
<evidence type="ECO:0000313" key="6">
    <source>
        <dbReference type="Proteomes" id="UP001159364"/>
    </source>
</evidence>
<keyword evidence="3" id="KW-1133">Transmembrane helix</keyword>
<keyword evidence="6" id="KW-1185">Reference proteome</keyword>
<protein>
    <recommendedName>
        <fullName evidence="4">RRM domain-containing protein</fullName>
    </recommendedName>
</protein>
<dbReference type="SMART" id="SM00360">
    <property type="entry name" value="RRM"/>
    <property type="match status" value="1"/>
</dbReference>
<dbReference type="Pfam" id="PF00076">
    <property type="entry name" value="RRM_1"/>
    <property type="match status" value="1"/>
</dbReference>
<dbReference type="InterPro" id="IPR000504">
    <property type="entry name" value="RRM_dom"/>
</dbReference>
<dbReference type="GO" id="GO:0003723">
    <property type="term" value="F:RNA binding"/>
    <property type="evidence" value="ECO:0007669"/>
    <property type="project" value="UniProtKB-UniRule"/>
</dbReference>
<accession>A0AAV8T208</accession>
<evidence type="ECO:0000256" key="2">
    <source>
        <dbReference type="PROSITE-ProRule" id="PRU00176"/>
    </source>
</evidence>
<evidence type="ECO:0000256" key="3">
    <source>
        <dbReference type="SAM" id="Phobius"/>
    </source>
</evidence>